<dbReference type="EMBL" id="SMAI01000005">
    <property type="protein sequence ID" value="TCT05151.1"/>
    <property type="molecule type" value="Genomic_DNA"/>
</dbReference>
<accession>A0A4R3LWZ0</accession>
<keyword evidence="1" id="KW-0479">Metal-binding</keyword>
<dbReference type="GO" id="GO:0046872">
    <property type="term" value="F:metal ion binding"/>
    <property type="evidence" value="ECO:0007669"/>
    <property type="project" value="UniProtKB-KW"/>
</dbReference>
<dbReference type="Proteomes" id="UP000294664">
    <property type="component" value="Unassembled WGS sequence"/>
</dbReference>
<dbReference type="Gene3D" id="3.30.2020.30">
    <property type="match status" value="1"/>
</dbReference>
<keyword evidence="2" id="KW-0408">Iron</keyword>
<dbReference type="Pfam" id="PF06155">
    <property type="entry name" value="GBBH-like_N"/>
    <property type="match status" value="1"/>
</dbReference>
<organism evidence="4 5">
    <name type="scientific">Aquabacter spiritensis</name>
    <dbReference type="NCBI Taxonomy" id="933073"/>
    <lineage>
        <taxon>Bacteria</taxon>
        <taxon>Pseudomonadati</taxon>
        <taxon>Pseudomonadota</taxon>
        <taxon>Alphaproteobacteria</taxon>
        <taxon>Hyphomicrobiales</taxon>
        <taxon>Xanthobacteraceae</taxon>
        <taxon>Aquabacter</taxon>
    </lineage>
</organism>
<dbReference type="PANTHER" id="PTHR35303">
    <property type="entry name" value="OS02G0197800 PROTEIN"/>
    <property type="match status" value="1"/>
</dbReference>
<evidence type="ECO:0000256" key="2">
    <source>
        <dbReference type="ARBA" id="ARBA00023004"/>
    </source>
</evidence>
<keyword evidence="5" id="KW-1185">Reference proteome</keyword>
<protein>
    <submittedName>
        <fullName evidence="4">DUF971 family protein</fullName>
    </submittedName>
</protein>
<feature type="domain" description="Gamma-butyrobetaine hydroxylase-like N-terminal" evidence="3">
    <location>
        <begin position="21"/>
        <end position="104"/>
    </location>
</feature>
<reference evidence="4 5" key="1">
    <citation type="submission" date="2019-03" db="EMBL/GenBank/DDBJ databases">
        <title>Genomic Encyclopedia of Type Strains, Phase IV (KMG-IV): sequencing the most valuable type-strain genomes for metagenomic binning, comparative biology and taxonomic classification.</title>
        <authorList>
            <person name="Goeker M."/>
        </authorList>
    </citation>
    <scope>NUCLEOTIDE SEQUENCE [LARGE SCALE GENOMIC DNA]</scope>
    <source>
        <strain evidence="4 5">DSM 9035</strain>
    </source>
</reference>
<dbReference type="AlphaFoldDB" id="A0A4R3LWZ0"/>
<dbReference type="InterPro" id="IPR010376">
    <property type="entry name" value="GBBH-like_N"/>
</dbReference>
<evidence type="ECO:0000313" key="5">
    <source>
        <dbReference type="Proteomes" id="UP000294664"/>
    </source>
</evidence>
<gene>
    <name evidence="4" type="ORF">EDC64_105182</name>
</gene>
<name>A0A4R3LWZ0_9HYPH</name>
<dbReference type="InterPro" id="IPR038492">
    <property type="entry name" value="GBBH-like_N_sf"/>
</dbReference>
<evidence type="ECO:0000256" key="1">
    <source>
        <dbReference type="ARBA" id="ARBA00022723"/>
    </source>
</evidence>
<comment type="caution">
    <text evidence="4">The sequence shown here is derived from an EMBL/GenBank/DDBJ whole genome shotgun (WGS) entry which is preliminary data.</text>
</comment>
<evidence type="ECO:0000313" key="4">
    <source>
        <dbReference type="EMBL" id="TCT05151.1"/>
    </source>
</evidence>
<proteinExistence type="predicted"/>
<dbReference type="RefSeq" id="WP_245504642.1">
    <property type="nucleotide sequence ID" value="NZ_SMAI01000005.1"/>
</dbReference>
<evidence type="ECO:0000259" key="3">
    <source>
        <dbReference type="Pfam" id="PF06155"/>
    </source>
</evidence>
<sequence>MMAPSEATASLFDPAAVPDEIRLNAARDALLLTWDGAGARAFGAERLRAACRCAWCTRARAESRFPARFPGIAVTGVAPVADYALNLFFSDGHERGIYPFSYLRALADADLAETTP</sequence>